<dbReference type="SMART" id="SM00257">
    <property type="entry name" value="LysM"/>
    <property type="match status" value="1"/>
</dbReference>
<dbReference type="Pfam" id="PF01476">
    <property type="entry name" value="LysM"/>
    <property type="match status" value="1"/>
</dbReference>
<dbReference type="GO" id="GO:0009279">
    <property type="term" value="C:cell outer membrane"/>
    <property type="evidence" value="ECO:0007669"/>
    <property type="project" value="TreeGrafter"/>
</dbReference>
<dbReference type="InterPro" id="IPR050570">
    <property type="entry name" value="Cell_wall_metabolism_enzyme"/>
</dbReference>
<comment type="similarity">
    <text evidence="1">Belongs to the E.coli NlpD/Haemophilus LppB family.</text>
</comment>
<evidence type="ECO:0000313" key="6">
    <source>
        <dbReference type="Proteomes" id="UP000494216"/>
    </source>
</evidence>
<dbReference type="CDD" id="cd00118">
    <property type="entry name" value="LysM"/>
    <property type="match status" value="1"/>
</dbReference>
<dbReference type="PANTHER" id="PTHR21666:SF263">
    <property type="entry name" value="MUREIN HYDROLASE ACTIVATOR NLPD"/>
    <property type="match status" value="1"/>
</dbReference>
<feature type="compositionally biased region" description="Low complexity" evidence="2">
    <location>
        <begin position="142"/>
        <end position="154"/>
    </location>
</feature>
<keyword evidence="6" id="KW-1185">Reference proteome</keyword>
<evidence type="ECO:0000259" key="4">
    <source>
        <dbReference type="PROSITE" id="PS51782"/>
    </source>
</evidence>
<keyword evidence="5" id="KW-0449">Lipoprotein</keyword>
<dbReference type="PROSITE" id="PS51257">
    <property type="entry name" value="PROKAR_LIPOPROTEIN"/>
    <property type="match status" value="1"/>
</dbReference>
<dbReference type="SUPFAM" id="SSF51261">
    <property type="entry name" value="Duplicated hybrid motif"/>
    <property type="match status" value="1"/>
</dbReference>
<dbReference type="PROSITE" id="PS51782">
    <property type="entry name" value="LYSM"/>
    <property type="match status" value="1"/>
</dbReference>
<dbReference type="GO" id="GO:0032153">
    <property type="term" value="C:cell division site"/>
    <property type="evidence" value="ECO:0007669"/>
    <property type="project" value="TreeGrafter"/>
</dbReference>
<evidence type="ECO:0000256" key="2">
    <source>
        <dbReference type="SAM" id="MobiDB-lite"/>
    </source>
</evidence>
<feature type="region of interest" description="Disordered" evidence="2">
    <location>
        <begin position="128"/>
        <end position="178"/>
    </location>
</feature>
<gene>
    <name evidence="5" type="ORF">METHB2_110027</name>
</gene>
<evidence type="ECO:0000256" key="1">
    <source>
        <dbReference type="ARBA" id="ARBA00038420"/>
    </source>
</evidence>
<keyword evidence="3" id="KW-0732">Signal</keyword>
<dbReference type="RefSeq" id="WP_174624528.1">
    <property type="nucleotide sequence ID" value="NZ_CADCXN010000013.1"/>
</dbReference>
<dbReference type="InterPro" id="IPR036779">
    <property type="entry name" value="LysM_dom_sf"/>
</dbReference>
<accession>A0A8S0Y5Q1</accession>
<dbReference type="Gene3D" id="2.70.70.10">
    <property type="entry name" value="Glucose Permease (Domain IIA)"/>
    <property type="match status" value="1"/>
</dbReference>
<evidence type="ECO:0000313" key="5">
    <source>
        <dbReference type="EMBL" id="CAA9889528.1"/>
    </source>
</evidence>
<organism evidence="5 6">
    <name type="scientific">Candidatus Methylobacter favarea</name>
    <dbReference type="NCBI Taxonomy" id="2707345"/>
    <lineage>
        <taxon>Bacteria</taxon>
        <taxon>Pseudomonadati</taxon>
        <taxon>Pseudomonadota</taxon>
        <taxon>Gammaproteobacteria</taxon>
        <taxon>Methylococcales</taxon>
        <taxon>Methylococcaceae</taxon>
        <taxon>Methylobacter</taxon>
    </lineage>
</organism>
<evidence type="ECO:0000256" key="3">
    <source>
        <dbReference type="SAM" id="SignalP"/>
    </source>
</evidence>
<reference evidence="5 6" key="1">
    <citation type="submission" date="2020-02" db="EMBL/GenBank/DDBJ databases">
        <authorList>
            <person name="Hogendoorn C."/>
        </authorList>
    </citation>
    <scope>NUCLEOTIDE SEQUENCE [LARGE SCALE GENOMIC DNA]</scope>
    <source>
        <strain evidence="5">METHB21</strain>
    </source>
</reference>
<dbReference type="AlphaFoldDB" id="A0A8S0Y5Q1"/>
<dbReference type="EMBL" id="CADCXN010000013">
    <property type="protein sequence ID" value="CAA9889528.1"/>
    <property type="molecule type" value="Genomic_DNA"/>
</dbReference>
<dbReference type="Pfam" id="PF01551">
    <property type="entry name" value="Peptidase_M23"/>
    <property type="match status" value="1"/>
</dbReference>
<name>A0A8S0Y5Q1_9GAMM</name>
<feature type="compositionally biased region" description="Basic residues" evidence="2">
    <location>
        <begin position="128"/>
        <end position="141"/>
    </location>
</feature>
<dbReference type="InterPro" id="IPR011055">
    <property type="entry name" value="Dup_hybrid_motif"/>
</dbReference>
<comment type="caution">
    <text evidence="5">The sequence shown here is derived from an EMBL/GenBank/DDBJ whole genome shotgun (WGS) entry which is preliminary data.</text>
</comment>
<dbReference type="CDD" id="cd12797">
    <property type="entry name" value="M23_peptidase"/>
    <property type="match status" value="1"/>
</dbReference>
<sequence>MSFNHSRLIFSITLILCTLLTACTSRQENYAPVSSNNYAVNSKIPANAAHPAATSPEPYTPDIIEDSTKYHVVKKGETLYSIGVSSGHGYQRLALWNLIAAPYKIEVGQKIRLFNPDPKTNLANKKQHKTAVAKKAARTAKKSAGSKAKKSNPAVAKSTPKPAKIKITSAKNRTESPEKSIISIDNQKMLKLSFQWPIKGKILKNFSQSANKGIDISGKIGQPVYAAEAGKVVYSGQGLIGFGNLVIIKHDDLYLSAYANNSRLLVAEGQKVEKGQDIAEVGEAGYKKAALHFEIRKNGKSVNPLTLLPQYN</sequence>
<dbReference type="Gene3D" id="3.10.350.10">
    <property type="entry name" value="LysM domain"/>
    <property type="match status" value="1"/>
</dbReference>
<feature type="signal peptide" evidence="3">
    <location>
        <begin position="1"/>
        <end position="22"/>
    </location>
</feature>
<dbReference type="Proteomes" id="UP000494216">
    <property type="component" value="Unassembled WGS sequence"/>
</dbReference>
<dbReference type="PANTHER" id="PTHR21666">
    <property type="entry name" value="PEPTIDASE-RELATED"/>
    <property type="match status" value="1"/>
</dbReference>
<dbReference type="GO" id="GO:0004222">
    <property type="term" value="F:metalloendopeptidase activity"/>
    <property type="evidence" value="ECO:0007669"/>
    <property type="project" value="TreeGrafter"/>
</dbReference>
<feature type="domain" description="LysM" evidence="4">
    <location>
        <begin position="69"/>
        <end position="113"/>
    </location>
</feature>
<dbReference type="InterPro" id="IPR016047">
    <property type="entry name" value="M23ase_b-sheet_dom"/>
</dbReference>
<dbReference type="InterPro" id="IPR018392">
    <property type="entry name" value="LysM"/>
</dbReference>
<proteinExistence type="inferred from homology"/>
<protein>
    <submittedName>
        <fullName evidence="5">Lipoprotein NlpD</fullName>
    </submittedName>
</protein>
<feature type="chain" id="PRO_5035889468" evidence="3">
    <location>
        <begin position="23"/>
        <end position="312"/>
    </location>
</feature>